<sequence>MTVPANSTATVEVPTAPDQAISVVSATVSGGSTTSVQSTVVDLGKIVVTLSNTGASDETVTLTVEAVVVLYSAFGKKEKTIRF</sequence>
<dbReference type="Proteomes" id="UP000291213">
    <property type="component" value="Unassembled WGS sequence"/>
</dbReference>
<protein>
    <submittedName>
        <fullName evidence="1">Uncharacterized protein</fullName>
    </submittedName>
</protein>
<proteinExistence type="predicted"/>
<comment type="caution">
    <text evidence="1">The sequence shown here is derived from an EMBL/GenBank/DDBJ whole genome shotgun (WGS) entry which is preliminary data.</text>
</comment>
<accession>A0A401H853</accession>
<dbReference type="EMBL" id="BDMD01000011">
    <property type="protein sequence ID" value="GBF08591.1"/>
    <property type="molecule type" value="Genomic_DNA"/>
</dbReference>
<evidence type="ECO:0000313" key="1">
    <source>
        <dbReference type="EMBL" id="GBF08591.1"/>
    </source>
</evidence>
<gene>
    <name evidence="1" type="ORF">apy_03160</name>
</gene>
<organism evidence="1 2">
    <name type="scientific">Aeropyrum pernix</name>
    <dbReference type="NCBI Taxonomy" id="56636"/>
    <lineage>
        <taxon>Archaea</taxon>
        <taxon>Thermoproteota</taxon>
        <taxon>Thermoprotei</taxon>
        <taxon>Desulfurococcales</taxon>
        <taxon>Desulfurococcaceae</taxon>
        <taxon>Aeropyrum</taxon>
    </lineage>
</organism>
<reference evidence="1 2" key="1">
    <citation type="submission" date="2017-02" db="EMBL/GenBank/DDBJ databases">
        <title>isolation and characterization of a novel temperate virus Aeropyrum globular virus 1 infecting hyperthermophilic archaeon Aeropyrum.</title>
        <authorList>
            <person name="Yumiya M."/>
            <person name="Yoshida T."/>
            <person name="Sako Y."/>
        </authorList>
    </citation>
    <scope>NUCLEOTIDE SEQUENCE [LARGE SCALE GENOMIC DNA]</scope>
    <source>
        <strain evidence="1 2">YK1-12-2013</strain>
    </source>
</reference>
<dbReference type="AlphaFoldDB" id="A0A401H853"/>
<name>A0A401H853_AERPX</name>
<evidence type="ECO:0000313" key="2">
    <source>
        <dbReference type="Proteomes" id="UP000291213"/>
    </source>
</evidence>